<feature type="region of interest" description="Disordered" evidence="1">
    <location>
        <begin position="157"/>
        <end position="178"/>
    </location>
</feature>
<dbReference type="Proteomes" id="UP001153269">
    <property type="component" value="Unassembled WGS sequence"/>
</dbReference>
<gene>
    <name evidence="2" type="ORF">PLEPLA_LOCUS23176</name>
</gene>
<reference evidence="2" key="1">
    <citation type="submission" date="2020-03" db="EMBL/GenBank/DDBJ databases">
        <authorList>
            <person name="Weist P."/>
        </authorList>
    </citation>
    <scope>NUCLEOTIDE SEQUENCE</scope>
</reference>
<evidence type="ECO:0000313" key="3">
    <source>
        <dbReference type="Proteomes" id="UP001153269"/>
    </source>
</evidence>
<accession>A0A9N7UNZ1</accession>
<sequence>MACENSLDLKLDVSPTAKQFNSSPPSLLPSSAYCSLRRCDYVPPLSTKGPLQSIVSMGSRHLVPHKGVYQGDLYPPLGLIQWIYQMERDRKVRVADINVPARPKLHQTNVRKSSTRPAAALKTFQETETIQADVKGEIRPLPLQSLQDAVMVEVQLSDSSDPGVGGAVSGEAGEGTRE</sequence>
<organism evidence="2 3">
    <name type="scientific">Pleuronectes platessa</name>
    <name type="common">European plaice</name>
    <dbReference type="NCBI Taxonomy" id="8262"/>
    <lineage>
        <taxon>Eukaryota</taxon>
        <taxon>Metazoa</taxon>
        <taxon>Chordata</taxon>
        <taxon>Craniata</taxon>
        <taxon>Vertebrata</taxon>
        <taxon>Euteleostomi</taxon>
        <taxon>Actinopterygii</taxon>
        <taxon>Neopterygii</taxon>
        <taxon>Teleostei</taxon>
        <taxon>Neoteleostei</taxon>
        <taxon>Acanthomorphata</taxon>
        <taxon>Carangaria</taxon>
        <taxon>Pleuronectiformes</taxon>
        <taxon>Pleuronectoidei</taxon>
        <taxon>Pleuronectidae</taxon>
        <taxon>Pleuronectes</taxon>
    </lineage>
</organism>
<dbReference type="AlphaFoldDB" id="A0A9N7UNZ1"/>
<comment type="caution">
    <text evidence="2">The sequence shown here is derived from an EMBL/GenBank/DDBJ whole genome shotgun (WGS) entry which is preliminary data.</text>
</comment>
<protein>
    <submittedName>
        <fullName evidence="2">Uncharacterized protein</fullName>
    </submittedName>
</protein>
<keyword evidence="3" id="KW-1185">Reference proteome</keyword>
<dbReference type="EMBL" id="CADEAL010001731">
    <property type="protein sequence ID" value="CAB1435081.1"/>
    <property type="molecule type" value="Genomic_DNA"/>
</dbReference>
<proteinExistence type="predicted"/>
<evidence type="ECO:0000256" key="1">
    <source>
        <dbReference type="SAM" id="MobiDB-lite"/>
    </source>
</evidence>
<evidence type="ECO:0000313" key="2">
    <source>
        <dbReference type="EMBL" id="CAB1435081.1"/>
    </source>
</evidence>
<name>A0A9N7UNZ1_PLEPL</name>